<evidence type="ECO:0000256" key="1">
    <source>
        <dbReference type="SAM" id="Phobius"/>
    </source>
</evidence>
<proteinExistence type="predicted"/>
<feature type="transmembrane region" description="Helical" evidence="1">
    <location>
        <begin position="118"/>
        <end position="139"/>
    </location>
</feature>
<feature type="transmembrane region" description="Helical" evidence="1">
    <location>
        <begin position="86"/>
        <end position="106"/>
    </location>
</feature>
<evidence type="ECO:0000313" key="2">
    <source>
        <dbReference type="EMBL" id="KPZ13777.1"/>
    </source>
</evidence>
<dbReference type="PATRIC" id="fig|264459.3.peg.5845"/>
<gene>
    <name evidence="2" type="ORF">ALO94_05369</name>
</gene>
<keyword evidence="1" id="KW-1133">Transmembrane helix</keyword>
<evidence type="ECO:0000313" key="3">
    <source>
        <dbReference type="Proteomes" id="UP000050384"/>
    </source>
</evidence>
<dbReference type="EMBL" id="LJRI01000066">
    <property type="protein sequence ID" value="KPZ13777.1"/>
    <property type="molecule type" value="Genomic_DNA"/>
</dbReference>
<feature type="transmembrane region" description="Helical" evidence="1">
    <location>
        <begin position="175"/>
        <end position="203"/>
    </location>
</feature>
<reference evidence="2 3" key="1">
    <citation type="submission" date="2015-09" db="EMBL/GenBank/DDBJ databases">
        <title>Genome announcement of multiple Pseudomonas syringae strains.</title>
        <authorList>
            <person name="Thakur S."/>
            <person name="Wang P.W."/>
            <person name="Gong Y."/>
            <person name="Weir B.S."/>
            <person name="Guttman D.S."/>
        </authorList>
    </citation>
    <scope>NUCLEOTIDE SEQUENCE [LARGE SCALE GENOMIC DNA]</scope>
    <source>
        <strain evidence="2 3">ICMP16929</strain>
    </source>
</reference>
<keyword evidence="1" id="KW-0812">Transmembrane</keyword>
<comment type="caution">
    <text evidence="2">The sequence shown here is derived from an EMBL/GenBank/DDBJ whole genome shotgun (WGS) entry which is preliminary data.</text>
</comment>
<feature type="transmembrane region" description="Helical" evidence="1">
    <location>
        <begin position="238"/>
        <end position="259"/>
    </location>
</feature>
<organism evidence="2 3">
    <name type="scientific">Pseudomonas syringae pv. spinaceae</name>
    <dbReference type="NCBI Taxonomy" id="264459"/>
    <lineage>
        <taxon>Bacteria</taxon>
        <taxon>Pseudomonadati</taxon>
        <taxon>Pseudomonadota</taxon>
        <taxon>Gammaproteobacteria</taxon>
        <taxon>Pseudomonadales</taxon>
        <taxon>Pseudomonadaceae</taxon>
        <taxon>Pseudomonas</taxon>
        <taxon>Pseudomonas syringae</taxon>
    </lineage>
</organism>
<dbReference type="InterPro" id="IPR008875">
    <property type="entry name" value="TraX"/>
</dbReference>
<protein>
    <recommendedName>
        <fullName evidence="4">TraX protein</fullName>
    </recommendedName>
</protein>
<dbReference type="Pfam" id="PF05857">
    <property type="entry name" value="TraX"/>
    <property type="match status" value="1"/>
</dbReference>
<keyword evidence="1" id="KW-0472">Membrane</keyword>
<accession>A0A0N8TDJ6</accession>
<evidence type="ECO:0008006" key="4">
    <source>
        <dbReference type="Google" id="ProtNLM"/>
    </source>
</evidence>
<dbReference type="AlphaFoldDB" id="A0A0N8TDJ6"/>
<dbReference type="Proteomes" id="UP000050384">
    <property type="component" value="Unassembled WGS sequence"/>
</dbReference>
<feature type="transmembrane region" description="Helical" evidence="1">
    <location>
        <begin position="209"/>
        <end position="226"/>
    </location>
</feature>
<feature type="transmembrane region" description="Helical" evidence="1">
    <location>
        <begin position="271"/>
        <end position="290"/>
    </location>
</feature>
<name>A0A0N8TDJ6_PSESX</name>
<sequence length="293" mass="32871">MSLANCWLWSVMADSLWAIMLRTVANKEGGGHALHARRAHTFRSDMDLSNPSFLPGRNKALDLLKWLAMLSMVLDHLRYVGWSIDFLYVPGRFAFPWFCLAIAVNLSRRSAALVAPRVQWRYLGWLLAFAALSEIPYRLFMADATVLNVMPTLLLGLLIAQGWQHRNVTTRVMAIVALLLAAVFQQHLMFGFAGVLLPLVFVLVLQKRLWYAVFPAVFCLAGNAWSQMFAGAAWGDPISIGSIIACALAPVLGIALLRTKPEFSVIPMRRWAYAIYPLHFLMLLGGRMVLERV</sequence>